<dbReference type="Pfam" id="PF13602">
    <property type="entry name" value="ADH_zinc_N_2"/>
    <property type="match status" value="1"/>
</dbReference>
<dbReference type="SMART" id="SM00829">
    <property type="entry name" value="PKS_ER"/>
    <property type="match status" value="1"/>
</dbReference>
<dbReference type="CDD" id="cd08267">
    <property type="entry name" value="MDR1"/>
    <property type="match status" value="1"/>
</dbReference>
<dbReference type="InterPro" id="IPR050700">
    <property type="entry name" value="YIM1/Zinc_Alcohol_DH_Fams"/>
</dbReference>
<evidence type="ECO:0000259" key="1">
    <source>
        <dbReference type="SMART" id="SM00829"/>
    </source>
</evidence>
<dbReference type="InterPro" id="IPR011032">
    <property type="entry name" value="GroES-like_sf"/>
</dbReference>
<dbReference type="PROSITE" id="PS01162">
    <property type="entry name" value="QOR_ZETA_CRYSTAL"/>
    <property type="match status" value="1"/>
</dbReference>
<dbReference type="PANTHER" id="PTHR11695:SF648">
    <property type="entry name" value="ZINC-BINDING OXIDOREDUCTASE"/>
    <property type="match status" value="1"/>
</dbReference>
<dbReference type="EMBL" id="JBHTEE010000001">
    <property type="protein sequence ID" value="MFC7599675.1"/>
    <property type="molecule type" value="Genomic_DNA"/>
</dbReference>
<gene>
    <name evidence="2" type="ORF">ACFQVD_06080</name>
</gene>
<accession>A0ABW2STZ7</accession>
<name>A0ABW2STZ7_9ACTN</name>
<sequence>MKAVVQDAYGSPEVLELREIDKPVVKEDEVLVRVRAASVHPDVWHVVSGRPYVLRLMGAGLLRPKNRVPGTDVAGQVESVGKNVTRFRPGDEVFGETIRGNQWKNGGAFAEYVSVSQDALASKPGNVTFEQAAAVPTSGLIALQNLPEGRLRPGQSVLVNGAGGGVGSFAVQLAKAYGATVTGVDDKAKLDMVRSLGADRVIDHTREDFTRSGERYDLIFDVPGNHSFSDCRHALTPEGTYVLIGHDRFGDVGGRWLGSLPHFFKLMALSVFRSQLPTPSSSTPSRQDSMAVLRELLETGKLTPVIDRTYPLGEVPEAIRRLTGGRAQGKIVITV</sequence>
<dbReference type="Gene3D" id="3.90.180.10">
    <property type="entry name" value="Medium-chain alcohol dehydrogenases, catalytic domain"/>
    <property type="match status" value="1"/>
</dbReference>
<dbReference type="InterPro" id="IPR020843">
    <property type="entry name" value="ER"/>
</dbReference>
<evidence type="ECO:0000313" key="2">
    <source>
        <dbReference type="EMBL" id="MFC7599675.1"/>
    </source>
</evidence>
<feature type="domain" description="Enoyl reductase (ER)" evidence="1">
    <location>
        <begin position="10"/>
        <end position="333"/>
    </location>
</feature>
<dbReference type="RefSeq" id="WP_343963704.1">
    <property type="nucleotide sequence ID" value="NZ_BAAAGK010000018.1"/>
</dbReference>
<dbReference type="InterPro" id="IPR013154">
    <property type="entry name" value="ADH-like_N"/>
</dbReference>
<dbReference type="Proteomes" id="UP001596514">
    <property type="component" value="Unassembled WGS sequence"/>
</dbReference>
<keyword evidence="3" id="KW-1185">Reference proteome</keyword>
<organism evidence="2 3">
    <name type="scientific">Streptosporangium amethystogenes subsp. fukuiense</name>
    <dbReference type="NCBI Taxonomy" id="698418"/>
    <lineage>
        <taxon>Bacteria</taxon>
        <taxon>Bacillati</taxon>
        <taxon>Actinomycetota</taxon>
        <taxon>Actinomycetes</taxon>
        <taxon>Streptosporangiales</taxon>
        <taxon>Streptosporangiaceae</taxon>
        <taxon>Streptosporangium</taxon>
    </lineage>
</organism>
<dbReference type="PANTHER" id="PTHR11695">
    <property type="entry name" value="ALCOHOL DEHYDROGENASE RELATED"/>
    <property type="match status" value="1"/>
</dbReference>
<dbReference type="SUPFAM" id="SSF50129">
    <property type="entry name" value="GroES-like"/>
    <property type="match status" value="1"/>
</dbReference>
<dbReference type="SUPFAM" id="SSF51735">
    <property type="entry name" value="NAD(P)-binding Rossmann-fold domains"/>
    <property type="match status" value="1"/>
</dbReference>
<comment type="caution">
    <text evidence="2">The sequence shown here is derived from an EMBL/GenBank/DDBJ whole genome shotgun (WGS) entry which is preliminary data.</text>
</comment>
<dbReference type="InterPro" id="IPR002364">
    <property type="entry name" value="Quin_OxRdtase/zeta-crystal_CS"/>
</dbReference>
<dbReference type="Gene3D" id="3.40.50.720">
    <property type="entry name" value="NAD(P)-binding Rossmann-like Domain"/>
    <property type="match status" value="1"/>
</dbReference>
<reference evidence="3" key="1">
    <citation type="journal article" date="2019" name="Int. J. Syst. Evol. Microbiol.">
        <title>The Global Catalogue of Microorganisms (GCM) 10K type strain sequencing project: providing services to taxonomists for standard genome sequencing and annotation.</title>
        <authorList>
            <consortium name="The Broad Institute Genomics Platform"/>
            <consortium name="The Broad Institute Genome Sequencing Center for Infectious Disease"/>
            <person name="Wu L."/>
            <person name="Ma J."/>
        </authorList>
    </citation>
    <scope>NUCLEOTIDE SEQUENCE [LARGE SCALE GENOMIC DNA]</scope>
    <source>
        <strain evidence="3">JCM 10083</strain>
    </source>
</reference>
<proteinExistence type="predicted"/>
<protein>
    <submittedName>
        <fullName evidence="2">NAD(P)-dependent alcohol dehydrogenase</fullName>
    </submittedName>
</protein>
<evidence type="ECO:0000313" key="3">
    <source>
        <dbReference type="Proteomes" id="UP001596514"/>
    </source>
</evidence>
<dbReference type="Pfam" id="PF08240">
    <property type="entry name" value="ADH_N"/>
    <property type="match status" value="1"/>
</dbReference>
<dbReference type="InterPro" id="IPR036291">
    <property type="entry name" value="NAD(P)-bd_dom_sf"/>
</dbReference>